<keyword evidence="4 6" id="KW-0472">Membrane</keyword>
<dbReference type="PANTHER" id="PTHR11814">
    <property type="entry name" value="SULFATE TRANSPORTER"/>
    <property type="match status" value="1"/>
</dbReference>
<dbReference type="PROSITE" id="PS50801">
    <property type="entry name" value="STAS"/>
    <property type="match status" value="1"/>
</dbReference>
<feature type="transmembrane region" description="Helical" evidence="6">
    <location>
        <begin position="270"/>
        <end position="294"/>
    </location>
</feature>
<dbReference type="Gene3D" id="3.30.750.24">
    <property type="entry name" value="STAS domain"/>
    <property type="match status" value="1"/>
</dbReference>
<dbReference type="InterPro" id="IPR001902">
    <property type="entry name" value="SLC26A/SulP_fam"/>
</dbReference>
<protein>
    <submittedName>
        <fullName evidence="8">Sulfate permease</fullName>
    </submittedName>
</protein>
<feature type="transmembrane region" description="Helical" evidence="6">
    <location>
        <begin position="306"/>
        <end position="324"/>
    </location>
</feature>
<feature type="transmembrane region" description="Helical" evidence="6">
    <location>
        <begin position="100"/>
        <end position="122"/>
    </location>
</feature>
<name>A0A433KRC3_9GAMM</name>
<proteinExistence type="predicted"/>
<dbReference type="CDD" id="cd07042">
    <property type="entry name" value="STAS_SulP_like_sulfate_transporter"/>
    <property type="match status" value="1"/>
</dbReference>
<feature type="transmembrane region" description="Helical" evidence="6">
    <location>
        <begin position="400"/>
        <end position="428"/>
    </location>
</feature>
<keyword evidence="2 6" id="KW-0812">Transmembrane</keyword>
<feature type="region of interest" description="Disordered" evidence="5">
    <location>
        <begin position="575"/>
        <end position="601"/>
    </location>
</feature>
<evidence type="ECO:0000313" key="9">
    <source>
        <dbReference type="Proteomes" id="UP000287023"/>
    </source>
</evidence>
<dbReference type="NCBIfam" id="TIGR00815">
    <property type="entry name" value="sulP"/>
    <property type="match status" value="1"/>
</dbReference>
<dbReference type="SUPFAM" id="SSF52091">
    <property type="entry name" value="SpoIIaa-like"/>
    <property type="match status" value="1"/>
</dbReference>
<reference evidence="8 9" key="1">
    <citation type="submission" date="2018-12" db="EMBL/GenBank/DDBJ databases">
        <title>three novel Halomonas strain isolated from plants.</title>
        <authorList>
            <person name="Sun C."/>
        </authorList>
    </citation>
    <scope>NUCLEOTIDE SEQUENCE [LARGE SCALE GENOMIC DNA]</scope>
    <source>
        <strain evidence="8 9">JCM 18142</strain>
    </source>
</reference>
<dbReference type="InterPro" id="IPR036513">
    <property type="entry name" value="STAS_dom_sf"/>
</dbReference>
<feature type="transmembrane region" description="Helical" evidence="6">
    <location>
        <begin position="217"/>
        <end position="237"/>
    </location>
</feature>
<dbReference type="AlphaFoldDB" id="A0A433KRC3"/>
<dbReference type="InterPro" id="IPR011547">
    <property type="entry name" value="SLC26A/SulP_dom"/>
</dbReference>
<evidence type="ECO:0000256" key="4">
    <source>
        <dbReference type="ARBA" id="ARBA00023136"/>
    </source>
</evidence>
<dbReference type="EMBL" id="RZHF01000010">
    <property type="protein sequence ID" value="RUR32164.1"/>
    <property type="molecule type" value="Genomic_DNA"/>
</dbReference>
<dbReference type="OrthoDB" id="9769739at2"/>
<dbReference type="Proteomes" id="UP000287023">
    <property type="component" value="Unassembled WGS sequence"/>
</dbReference>
<dbReference type="GO" id="GO:0016020">
    <property type="term" value="C:membrane"/>
    <property type="evidence" value="ECO:0007669"/>
    <property type="project" value="UniProtKB-SubCell"/>
</dbReference>
<comment type="subcellular location">
    <subcellularLocation>
        <location evidence="1">Membrane</location>
        <topology evidence="1">Multi-pass membrane protein</topology>
    </subcellularLocation>
</comment>
<dbReference type="GO" id="GO:0055085">
    <property type="term" value="P:transmembrane transport"/>
    <property type="evidence" value="ECO:0007669"/>
    <property type="project" value="InterPro"/>
</dbReference>
<dbReference type="Pfam" id="PF01740">
    <property type="entry name" value="STAS"/>
    <property type="match status" value="1"/>
</dbReference>
<evidence type="ECO:0000256" key="3">
    <source>
        <dbReference type="ARBA" id="ARBA00022989"/>
    </source>
</evidence>
<feature type="transmembrane region" description="Helical" evidence="6">
    <location>
        <begin position="371"/>
        <end position="388"/>
    </location>
</feature>
<gene>
    <name evidence="8" type="primary">sulP</name>
    <name evidence="8" type="ORF">ELY38_08650</name>
</gene>
<evidence type="ECO:0000256" key="5">
    <source>
        <dbReference type="SAM" id="MobiDB-lite"/>
    </source>
</evidence>
<dbReference type="Pfam" id="PF00916">
    <property type="entry name" value="Sulfate_transp"/>
    <property type="match status" value="1"/>
</dbReference>
<feature type="domain" description="STAS" evidence="7">
    <location>
        <begin position="454"/>
        <end position="567"/>
    </location>
</feature>
<feature type="transmembrane region" description="Helical" evidence="6">
    <location>
        <begin position="134"/>
        <end position="159"/>
    </location>
</feature>
<evidence type="ECO:0000256" key="6">
    <source>
        <dbReference type="SAM" id="Phobius"/>
    </source>
</evidence>
<comment type="caution">
    <text evidence="8">The sequence shown here is derived from an EMBL/GenBank/DDBJ whole genome shotgun (WGS) entry which is preliminary data.</text>
</comment>
<dbReference type="RefSeq" id="WP_127061403.1">
    <property type="nucleotide sequence ID" value="NZ_RZHF01000010.1"/>
</dbReference>
<evidence type="ECO:0000259" key="7">
    <source>
        <dbReference type="PROSITE" id="PS50801"/>
    </source>
</evidence>
<organism evidence="8 9">
    <name type="scientific">Vreelandella nanhaiensis</name>
    <dbReference type="NCBI Taxonomy" id="1258546"/>
    <lineage>
        <taxon>Bacteria</taxon>
        <taxon>Pseudomonadati</taxon>
        <taxon>Pseudomonadota</taxon>
        <taxon>Gammaproteobacteria</taxon>
        <taxon>Oceanospirillales</taxon>
        <taxon>Halomonadaceae</taxon>
        <taxon>Vreelandella</taxon>
    </lineage>
</organism>
<feature type="compositionally biased region" description="Polar residues" evidence="5">
    <location>
        <begin position="592"/>
        <end position="601"/>
    </location>
</feature>
<keyword evidence="3 6" id="KW-1133">Transmembrane helix</keyword>
<evidence type="ECO:0000256" key="2">
    <source>
        <dbReference type="ARBA" id="ARBA00022692"/>
    </source>
</evidence>
<keyword evidence="9" id="KW-1185">Reference proteome</keyword>
<feature type="transmembrane region" description="Helical" evidence="6">
    <location>
        <begin position="179"/>
        <end position="197"/>
    </location>
</feature>
<sequence>MNGLKRYFPIAQWLPHYGRDVLTSDLLAALIVTVMLIPQSLAYALLAGLPSQVGLYASIAPLLIYAVFGTSRTLSVGPVAVVSLMTAASAGQVASQGTPAYLSAVLVLTLLSGLMLLLMGIARLGLVANFLSHPVISGFITASALLIAASQLGHLLGIAASGHNLLELMHSMGTHLSNTHWPTMIVGLSTLAFLYGARRWLKSGLIKVGVAARPADLLAKAAPIVAVVGTTGLTWALGLDQWGLAVVGNIPASLPPLTLPSADLSLWRELFVGALLIGIVGFVESVSVGQTLAAKRRQRIDPNQELIGLGASNLAASFTGGMPVTGGFSRSVVNFDAGAETPAAGAFTAIGIALVSLTLTPLIAYLPIATLAATIIVALLSLVDIGAIRRTWAYSHGDFFAMLVTILVTLFFGVESGILAGVGLSLILHLYRTSHPHAALVGRVPGTEHFRNVERRRVETDPHLKILRIDESLYFANSRYLEDTVLALVADSPQLQHLILACQAVNLIDTSALDSLEAINARLGDAGVQLHLSEVKGPVMDRLQKTEFRHSLSGEIFLSTFDAWQALHRQSPIQMSIPSDEAPPASVRHSSKPGTPQGDNV</sequence>
<evidence type="ECO:0000313" key="8">
    <source>
        <dbReference type="EMBL" id="RUR32164.1"/>
    </source>
</evidence>
<dbReference type="InterPro" id="IPR002645">
    <property type="entry name" value="STAS_dom"/>
</dbReference>
<accession>A0A433KRC3</accession>
<feature type="transmembrane region" description="Helical" evidence="6">
    <location>
        <begin position="344"/>
        <end position="364"/>
    </location>
</feature>
<evidence type="ECO:0000256" key="1">
    <source>
        <dbReference type="ARBA" id="ARBA00004141"/>
    </source>
</evidence>